<evidence type="ECO:0000313" key="2">
    <source>
        <dbReference type="Proteomes" id="UP000644507"/>
    </source>
</evidence>
<evidence type="ECO:0000313" key="1">
    <source>
        <dbReference type="EMBL" id="GHC55980.1"/>
    </source>
</evidence>
<comment type="caution">
    <text evidence="1">The sequence shown here is derived from an EMBL/GenBank/DDBJ whole genome shotgun (WGS) entry which is preliminary data.</text>
</comment>
<dbReference type="AlphaFoldDB" id="A0A918TR17"/>
<reference evidence="1" key="1">
    <citation type="journal article" date="2014" name="Int. J. Syst. Evol. Microbiol.">
        <title>Complete genome sequence of Corynebacterium casei LMG S-19264T (=DSM 44701T), isolated from a smear-ripened cheese.</title>
        <authorList>
            <consortium name="US DOE Joint Genome Institute (JGI-PGF)"/>
            <person name="Walter F."/>
            <person name="Albersmeier A."/>
            <person name="Kalinowski J."/>
            <person name="Ruckert C."/>
        </authorList>
    </citation>
    <scope>NUCLEOTIDE SEQUENCE</scope>
    <source>
        <strain evidence="1">KCTC 12988</strain>
    </source>
</reference>
<accession>A0A918TR17</accession>
<keyword evidence="2" id="KW-1185">Reference proteome</keyword>
<organism evidence="1 2">
    <name type="scientific">Roseibacillus persicicus</name>
    <dbReference type="NCBI Taxonomy" id="454148"/>
    <lineage>
        <taxon>Bacteria</taxon>
        <taxon>Pseudomonadati</taxon>
        <taxon>Verrucomicrobiota</taxon>
        <taxon>Verrucomicrobiia</taxon>
        <taxon>Verrucomicrobiales</taxon>
        <taxon>Verrucomicrobiaceae</taxon>
        <taxon>Roseibacillus</taxon>
    </lineage>
</organism>
<dbReference type="Proteomes" id="UP000644507">
    <property type="component" value="Unassembled WGS sequence"/>
</dbReference>
<sequence length="337" mass="37014">MIWYRALDFFKTRNGQMVLFALALTGLFLVAARVHKARQQKKQEEESHLPRLSQNEFWEGKEAGDHFGRKLEFEVGEVKPITQLFRLPPKKDQPSPQVRVQESPKQIEESFIAPLPMIAFQRSVSPIAVPEEPEEESLASESGIELEPGRLLYCQLLAPVFSGQGNAPVLGQLTRSYVSQGRVILPAGTTVTGQLQGATAERLNFNSQWIATLPTGRRIDFSAQLQEAARNAFTGEYAVNDGLAGLPAQISQQDDEPNRWGEITSTVVGATGRLAQDRFETEIGEIVPSSGRNTAIKASTAILEELFENGNGSGEKNAAGLAVPAGEWFYLFITSSL</sequence>
<name>A0A918TR17_9BACT</name>
<dbReference type="EMBL" id="BMXI01000009">
    <property type="protein sequence ID" value="GHC55980.1"/>
    <property type="molecule type" value="Genomic_DNA"/>
</dbReference>
<reference evidence="1" key="2">
    <citation type="submission" date="2020-09" db="EMBL/GenBank/DDBJ databases">
        <authorList>
            <person name="Sun Q."/>
            <person name="Kim S."/>
        </authorList>
    </citation>
    <scope>NUCLEOTIDE SEQUENCE</scope>
    <source>
        <strain evidence="1">KCTC 12988</strain>
    </source>
</reference>
<protein>
    <submittedName>
        <fullName evidence="1">Uncharacterized protein</fullName>
    </submittedName>
</protein>
<gene>
    <name evidence="1" type="ORF">GCM10007100_23570</name>
</gene>
<dbReference type="RefSeq" id="WP_189570165.1">
    <property type="nucleotide sequence ID" value="NZ_BMXI01000009.1"/>
</dbReference>
<proteinExistence type="predicted"/>